<dbReference type="EMBL" id="JAMQYH010000003">
    <property type="protein sequence ID" value="KAJ1692394.1"/>
    <property type="molecule type" value="Genomic_DNA"/>
</dbReference>
<keyword evidence="4 6" id="KW-1133">Transmembrane helix</keyword>
<keyword evidence="3 6" id="KW-0812">Transmembrane</keyword>
<comment type="caution">
    <text evidence="7">The sequence shown here is derived from an EMBL/GenBank/DDBJ whole genome shotgun (WGS) entry which is preliminary data.</text>
</comment>
<evidence type="ECO:0000256" key="2">
    <source>
        <dbReference type="ARBA" id="ARBA00006824"/>
    </source>
</evidence>
<evidence type="ECO:0008006" key="9">
    <source>
        <dbReference type="Google" id="ProtNLM"/>
    </source>
</evidence>
<keyword evidence="8" id="KW-1185">Reference proteome</keyword>
<feature type="transmembrane region" description="Helical" evidence="6">
    <location>
        <begin position="91"/>
        <end position="110"/>
    </location>
</feature>
<dbReference type="InterPro" id="IPR007248">
    <property type="entry name" value="Mpv17_PMP22"/>
</dbReference>
<feature type="transmembrane region" description="Helical" evidence="6">
    <location>
        <begin position="50"/>
        <end position="71"/>
    </location>
</feature>
<dbReference type="Proteomes" id="UP001151287">
    <property type="component" value="Unassembled WGS sequence"/>
</dbReference>
<comment type="similarity">
    <text evidence="2 6">Belongs to the peroxisomal membrane protein PXMP2/4 family.</text>
</comment>
<dbReference type="PANTHER" id="PTHR11266:SF46">
    <property type="entry name" value="OS08G0566900 PROTEIN"/>
    <property type="match status" value="1"/>
</dbReference>
<dbReference type="GO" id="GO:0005737">
    <property type="term" value="C:cytoplasm"/>
    <property type="evidence" value="ECO:0007669"/>
    <property type="project" value="TreeGrafter"/>
</dbReference>
<evidence type="ECO:0000313" key="8">
    <source>
        <dbReference type="Proteomes" id="UP001151287"/>
    </source>
</evidence>
<evidence type="ECO:0000256" key="1">
    <source>
        <dbReference type="ARBA" id="ARBA00004141"/>
    </source>
</evidence>
<gene>
    <name evidence="7" type="ORF">LUZ63_009092</name>
</gene>
<accession>A0A9Q0CEE1</accession>
<reference evidence="7" key="1">
    <citation type="journal article" date="2022" name="Cell">
        <title>Repeat-based holocentromeres influence genome architecture and karyotype evolution.</title>
        <authorList>
            <person name="Hofstatter P.G."/>
            <person name="Thangavel G."/>
            <person name="Lux T."/>
            <person name="Neumann P."/>
            <person name="Vondrak T."/>
            <person name="Novak P."/>
            <person name="Zhang M."/>
            <person name="Costa L."/>
            <person name="Castellani M."/>
            <person name="Scott A."/>
            <person name="Toegelov H."/>
            <person name="Fuchs J."/>
            <person name="Mata-Sucre Y."/>
            <person name="Dias Y."/>
            <person name="Vanzela A.L.L."/>
            <person name="Huettel B."/>
            <person name="Almeida C.C.S."/>
            <person name="Simkova H."/>
            <person name="Souza G."/>
            <person name="Pedrosa-Harand A."/>
            <person name="Macas J."/>
            <person name="Mayer K.F.X."/>
            <person name="Houben A."/>
            <person name="Marques A."/>
        </authorList>
    </citation>
    <scope>NUCLEOTIDE SEQUENCE</scope>
    <source>
        <tissue evidence="7">Leaves</tissue>
    </source>
</reference>
<proteinExistence type="inferred from homology"/>
<evidence type="ECO:0000256" key="6">
    <source>
        <dbReference type="RuleBase" id="RU363053"/>
    </source>
</evidence>
<name>A0A9Q0CEE1_9POAL</name>
<dbReference type="AlphaFoldDB" id="A0A9Q0CEE1"/>
<protein>
    <recommendedName>
        <fullName evidence="9">Peroxisomal membrane protein PMP22</fullName>
    </recommendedName>
</protein>
<evidence type="ECO:0000256" key="4">
    <source>
        <dbReference type="ARBA" id="ARBA00022989"/>
    </source>
</evidence>
<evidence type="ECO:0000313" key="7">
    <source>
        <dbReference type="EMBL" id="KAJ1692394.1"/>
    </source>
</evidence>
<evidence type="ECO:0000256" key="3">
    <source>
        <dbReference type="ARBA" id="ARBA00022692"/>
    </source>
</evidence>
<dbReference type="Pfam" id="PF04117">
    <property type="entry name" value="Mpv17_PMP22"/>
    <property type="match status" value="1"/>
</dbReference>
<dbReference type="OrthoDB" id="10267969at2759"/>
<sequence>MSDIASKAWAGYLKSLDRHPLPTKAVTAGVLTGLSDAIAQKLSGNKHLQITRLLTMFLTGALYMGPFDHFLHKLLDRLFHGKKKETIAKKVFVQEFIISPMNTALFLAFYGKVVEGKSFSQVKDKVKTNLPSIQFASWRFWPFVAWFNYQFVPIKLRVLFMNIIGVGWGVFLNLKARSIAPKAA</sequence>
<dbReference type="GO" id="GO:0016020">
    <property type="term" value="C:membrane"/>
    <property type="evidence" value="ECO:0007669"/>
    <property type="project" value="UniProtKB-SubCell"/>
</dbReference>
<organism evidence="7 8">
    <name type="scientific">Rhynchospora breviuscula</name>
    <dbReference type="NCBI Taxonomy" id="2022672"/>
    <lineage>
        <taxon>Eukaryota</taxon>
        <taxon>Viridiplantae</taxon>
        <taxon>Streptophyta</taxon>
        <taxon>Embryophyta</taxon>
        <taxon>Tracheophyta</taxon>
        <taxon>Spermatophyta</taxon>
        <taxon>Magnoliopsida</taxon>
        <taxon>Liliopsida</taxon>
        <taxon>Poales</taxon>
        <taxon>Cyperaceae</taxon>
        <taxon>Cyperoideae</taxon>
        <taxon>Rhynchosporeae</taxon>
        <taxon>Rhynchospora</taxon>
    </lineage>
</organism>
<dbReference type="PANTHER" id="PTHR11266">
    <property type="entry name" value="PEROXISOMAL MEMBRANE PROTEIN 2, PXMP2 MPV17"/>
    <property type="match status" value="1"/>
</dbReference>
<evidence type="ECO:0000256" key="5">
    <source>
        <dbReference type="ARBA" id="ARBA00023136"/>
    </source>
</evidence>
<feature type="transmembrane region" description="Helical" evidence="6">
    <location>
        <begin position="156"/>
        <end position="174"/>
    </location>
</feature>
<comment type="subcellular location">
    <subcellularLocation>
        <location evidence="1">Membrane</location>
        <topology evidence="1">Multi-pass membrane protein</topology>
    </subcellularLocation>
</comment>
<keyword evidence="5 6" id="KW-0472">Membrane</keyword>